<dbReference type="Proteomes" id="UP000030023">
    <property type="component" value="Unassembled WGS sequence"/>
</dbReference>
<sequence length="98" mass="10976">MNNPTKIAPQSAPIVVNISKNIANLMFNRSSFKYATEAPEDVPMTAIIDAAMAYLIGRFNARTKIGVIIMPPPRPRTDPKVPAKKTDQYKYYEKALYS</sequence>
<name>A0ABR4XQR4_9LACO</name>
<accession>A0ABR4XQR4</accession>
<evidence type="ECO:0000313" key="2">
    <source>
        <dbReference type="Proteomes" id="UP000030023"/>
    </source>
</evidence>
<gene>
    <name evidence="1" type="ORF">Q757_05485</name>
</gene>
<reference evidence="1 2" key="1">
    <citation type="journal article" date="2014" name="Antonie Van Leeuwenhoek">
        <title>Oenococcus alcoholitolerans sp. nov., a lactic acid bacteria isolated from cachaca and ethanol fermentation processes.</title>
        <authorList>
            <person name="Badotti F."/>
            <person name="Moreira A.P."/>
            <person name="Tonon L.A."/>
            <person name="de Lucena B.T."/>
            <person name="Gomes Fde C."/>
            <person name="Kruger R."/>
            <person name="Thompson C.C."/>
            <person name="de Morais M.A.Jr."/>
            <person name="Rosa C.A."/>
            <person name="Thompson F.L."/>
        </authorList>
    </citation>
    <scope>NUCLEOTIDE SEQUENCE [LARGE SCALE GENOMIC DNA]</scope>
    <source>
        <strain evidence="1 2">UFRJ-M7.2.18</strain>
    </source>
</reference>
<comment type="caution">
    <text evidence="1">The sequence shown here is derived from an EMBL/GenBank/DDBJ whole genome shotgun (WGS) entry which is preliminary data.</text>
</comment>
<proteinExistence type="predicted"/>
<dbReference type="EMBL" id="AXCV01000235">
    <property type="protein sequence ID" value="KGO31715.1"/>
    <property type="molecule type" value="Genomic_DNA"/>
</dbReference>
<organism evidence="1 2">
    <name type="scientific">Oenococcus alcoholitolerans</name>
    <dbReference type="NCBI Taxonomy" id="931074"/>
    <lineage>
        <taxon>Bacteria</taxon>
        <taxon>Bacillati</taxon>
        <taxon>Bacillota</taxon>
        <taxon>Bacilli</taxon>
        <taxon>Lactobacillales</taxon>
        <taxon>Lactobacillaceae</taxon>
        <taxon>Oenococcus</taxon>
    </lineage>
</organism>
<keyword evidence="2" id="KW-1185">Reference proteome</keyword>
<protein>
    <submittedName>
        <fullName evidence="1">Uncharacterized protein</fullName>
    </submittedName>
</protein>
<evidence type="ECO:0000313" key="1">
    <source>
        <dbReference type="EMBL" id="KGO31715.1"/>
    </source>
</evidence>